<keyword evidence="3" id="KW-0560">Oxidoreductase</keyword>
<comment type="pathway">
    <text evidence="1">Carotenoid biosynthesis.</text>
</comment>
<evidence type="ECO:0000259" key="4">
    <source>
        <dbReference type="Pfam" id="PF01593"/>
    </source>
</evidence>
<dbReference type="GO" id="GO:0016117">
    <property type="term" value="P:carotenoid biosynthetic process"/>
    <property type="evidence" value="ECO:0007669"/>
    <property type="project" value="UniProtKB-KW"/>
</dbReference>
<dbReference type="EMBL" id="CAEZST010000007">
    <property type="protein sequence ID" value="CAB4545380.1"/>
    <property type="molecule type" value="Genomic_DNA"/>
</dbReference>
<evidence type="ECO:0000313" key="6">
    <source>
        <dbReference type="EMBL" id="CAB4578425.1"/>
    </source>
</evidence>
<protein>
    <submittedName>
        <fullName evidence="6">Unannotated protein</fullName>
    </submittedName>
</protein>
<dbReference type="PANTHER" id="PTHR43734">
    <property type="entry name" value="PHYTOENE DESATURASE"/>
    <property type="match status" value="1"/>
</dbReference>
<dbReference type="EMBL" id="CAEZTO010000042">
    <property type="protein sequence ID" value="CAB4578425.1"/>
    <property type="molecule type" value="Genomic_DNA"/>
</dbReference>
<sequence length="524" mass="58018">MKKQAVVIGGGFAGLATAGLLAKAGMDVKLYEARDSLGGRAYLWQKDGFRFDMGPSWYLMPDAFDQFFKLMGTSAKEQLDLIRLEPAYQTRNEGLGDKILMPQNLDGIKKMFEEIEAGAGNQLGKYLDSAQEAYELSIRHFLYTNFRDFRSFLHPDVLKRLGRFLMLLTTSLYKFSGKYVKDERLKKMLNFPAVFLGASPYETPSMYHLMTHVDMNQGVFYPMGGVHTIIESLARLAQANGAQIHTSSPVERILVENGKAVGVQLASGDIRADVVIATADLQHVETKLLDKQHQTYPAKWWEKKVAGPSALLLYLGVKGKVEELDHHTLLYTADWEKNFAEVFHAPDGRRKVPNPASLYICMPSKTDASVAPSGHENIFVLVPTAADPSIGKGGINGAGDAQLEAAADLVIQQISQWCNIPDLKQRIVVRRSVGPMDFVNEFNAWNGTALGMAHTLFQSAFFRPKNRSKKVANLFYAGQNTLPGIGMPMCLIGAELVFKHLTEDRSSGPLNGEVGPVKSWKGLR</sequence>
<dbReference type="Gene3D" id="3.50.50.60">
    <property type="entry name" value="FAD/NAD(P)-binding domain"/>
    <property type="match status" value="2"/>
</dbReference>
<evidence type="ECO:0000256" key="2">
    <source>
        <dbReference type="ARBA" id="ARBA00022746"/>
    </source>
</evidence>
<dbReference type="GO" id="GO:0016491">
    <property type="term" value="F:oxidoreductase activity"/>
    <property type="evidence" value="ECO:0007669"/>
    <property type="project" value="UniProtKB-KW"/>
</dbReference>
<gene>
    <name evidence="5" type="ORF">UFOPK1503_00586</name>
    <name evidence="6" type="ORF">UFOPK1693_01156</name>
</gene>
<feature type="domain" description="Amine oxidase" evidence="4">
    <location>
        <begin position="12"/>
        <end position="491"/>
    </location>
</feature>
<dbReference type="PANTHER" id="PTHR43734:SF1">
    <property type="entry name" value="PHYTOENE DESATURASE"/>
    <property type="match status" value="1"/>
</dbReference>
<reference evidence="6" key="1">
    <citation type="submission" date="2020-05" db="EMBL/GenBank/DDBJ databases">
        <authorList>
            <person name="Chiriac C."/>
            <person name="Salcher M."/>
            <person name="Ghai R."/>
            <person name="Kavagutti S V."/>
        </authorList>
    </citation>
    <scope>NUCLEOTIDE SEQUENCE</scope>
</reference>
<dbReference type="InterPro" id="IPR014105">
    <property type="entry name" value="Carotenoid/retinoid_OxRdtase"/>
</dbReference>
<evidence type="ECO:0000256" key="3">
    <source>
        <dbReference type="ARBA" id="ARBA00023002"/>
    </source>
</evidence>
<proteinExistence type="predicted"/>
<name>A0A6J6ESN5_9ZZZZ</name>
<accession>A0A6J6ESN5</accession>
<evidence type="ECO:0000313" key="5">
    <source>
        <dbReference type="EMBL" id="CAB4545380.1"/>
    </source>
</evidence>
<dbReference type="Pfam" id="PF01593">
    <property type="entry name" value="Amino_oxidase"/>
    <property type="match status" value="1"/>
</dbReference>
<keyword evidence="2" id="KW-0125">Carotenoid biosynthesis</keyword>
<dbReference type="NCBIfam" id="TIGR02734">
    <property type="entry name" value="crtI_fam"/>
    <property type="match status" value="1"/>
</dbReference>
<evidence type="ECO:0000256" key="1">
    <source>
        <dbReference type="ARBA" id="ARBA00004829"/>
    </source>
</evidence>
<dbReference type="InterPro" id="IPR002937">
    <property type="entry name" value="Amino_oxidase"/>
</dbReference>
<dbReference type="AlphaFoldDB" id="A0A6J6ESN5"/>
<dbReference type="InterPro" id="IPR036188">
    <property type="entry name" value="FAD/NAD-bd_sf"/>
</dbReference>
<dbReference type="SUPFAM" id="SSF51905">
    <property type="entry name" value="FAD/NAD(P)-binding domain"/>
    <property type="match status" value="1"/>
</dbReference>
<organism evidence="6">
    <name type="scientific">freshwater metagenome</name>
    <dbReference type="NCBI Taxonomy" id="449393"/>
    <lineage>
        <taxon>unclassified sequences</taxon>
        <taxon>metagenomes</taxon>
        <taxon>ecological metagenomes</taxon>
    </lineage>
</organism>